<dbReference type="Proteomes" id="UP000228920">
    <property type="component" value="Unassembled WGS sequence"/>
</dbReference>
<evidence type="ECO:0000313" key="2">
    <source>
        <dbReference type="EMBL" id="PIZ46285.1"/>
    </source>
</evidence>
<gene>
    <name evidence="2" type="ORF">COY32_03565</name>
</gene>
<sequence>MSASSPCLYCLKDIPEDKWVNLEMCSCGAVNFVGKGGNFTQVLKNVVFTIEGFMPVAVFAWWWYFVMMLTRRIRVYNWSIHETLYAIKPSGNVYQLVRAVFAYGGFAGLVMSLLLILGSLIF</sequence>
<keyword evidence="1" id="KW-1133">Transmembrane helix</keyword>
<evidence type="ECO:0000313" key="3">
    <source>
        <dbReference type="Proteomes" id="UP000228920"/>
    </source>
</evidence>
<comment type="caution">
    <text evidence="2">The sequence shown here is derived from an EMBL/GenBank/DDBJ whole genome shotgun (WGS) entry which is preliminary data.</text>
</comment>
<dbReference type="AlphaFoldDB" id="A0A2M7TIQ1"/>
<reference evidence="3" key="1">
    <citation type="submission" date="2017-09" db="EMBL/GenBank/DDBJ databases">
        <title>Depth-based differentiation of microbial function through sediment-hosted aquifers and enrichment of novel symbionts in the deep terrestrial subsurface.</title>
        <authorList>
            <person name="Probst A.J."/>
            <person name="Ladd B."/>
            <person name="Jarett J.K."/>
            <person name="Geller-Mcgrath D.E."/>
            <person name="Sieber C.M.K."/>
            <person name="Emerson J.B."/>
            <person name="Anantharaman K."/>
            <person name="Thomas B.C."/>
            <person name="Malmstrom R."/>
            <person name="Stieglmeier M."/>
            <person name="Klingl A."/>
            <person name="Woyke T."/>
            <person name="Ryan C.M."/>
            <person name="Banfield J.F."/>
        </authorList>
    </citation>
    <scope>NUCLEOTIDE SEQUENCE [LARGE SCALE GENOMIC DNA]</scope>
</reference>
<keyword evidence="1" id="KW-0812">Transmembrane</keyword>
<protein>
    <submittedName>
        <fullName evidence="2">Uncharacterized protein</fullName>
    </submittedName>
</protein>
<organism evidence="2 3">
    <name type="scientific">candidate division WWE3 bacterium CG_4_10_14_0_2_um_filter_41_14</name>
    <dbReference type="NCBI Taxonomy" id="1975072"/>
    <lineage>
        <taxon>Bacteria</taxon>
        <taxon>Katanobacteria</taxon>
    </lineage>
</organism>
<dbReference type="EMBL" id="PFNL01000106">
    <property type="protein sequence ID" value="PIZ46285.1"/>
    <property type="molecule type" value="Genomic_DNA"/>
</dbReference>
<feature type="transmembrane region" description="Helical" evidence="1">
    <location>
        <begin position="46"/>
        <end position="66"/>
    </location>
</feature>
<proteinExistence type="predicted"/>
<name>A0A2M7TIQ1_UNCKA</name>
<evidence type="ECO:0000256" key="1">
    <source>
        <dbReference type="SAM" id="Phobius"/>
    </source>
</evidence>
<keyword evidence="1" id="KW-0472">Membrane</keyword>
<accession>A0A2M7TIQ1</accession>
<feature type="transmembrane region" description="Helical" evidence="1">
    <location>
        <begin position="100"/>
        <end position="121"/>
    </location>
</feature>